<feature type="transmembrane region" description="Helical" evidence="1">
    <location>
        <begin position="27"/>
        <end position="45"/>
    </location>
</feature>
<dbReference type="AlphaFoldDB" id="A0A9X2L852"/>
<sequence length="51" mass="5486">MWVGLGAVGYEALQVLIPERTVDPLDVVASLAALPLAALLWQLFIGRNAPR</sequence>
<keyword evidence="1" id="KW-1133">Transmembrane helix</keyword>
<accession>A0A9X2L852</accession>
<gene>
    <name evidence="2" type="ORF">NOG11_00755</name>
</gene>
<reference evidence="2" key="1">
    <citation type="submission" date="2022-07" db="EMBL/GenBank/DDBJ databases">
        <title>Parvularcula maris sp. nov., an algicidal bacterium isolated from seawater.</title>
        <authorList>
            <person name="Li F."/>
        </authorList>
    </citation>
    <scope>NUCLEOTIDE SEQUENCE</scope>
    <source>
        <strain evidence="2">BGMRC 0090</strain>
    </source>
</reference>
<dbReference type="Proteomes" id="UP001142610">
    <property type="component" value="Unassembled WGS sequence"/>
</dbReference>
<proteinExistence type="predicted"/>
<dbReference type="EMBL" id="JANIBC010000001">
    <property type="protein sequence ID" value="MCQ8183907.1"/>
    <property type="molecule type" value="Genomic_DNA"/>
</dbReference>
<evidence type="ECO:0000313" key="3">
    <source>
        <dbReference type="Proteomes" id="UP001142610"/>
    </source>
</evidence>
<protein>
    <recommendedName>
        <fullName evidence="4">VanZ family protein</fullName>
    </recommendedName>
</protein>
<keyword evidence="1" id="KW-0472">Membrane</keyword>
<name>A0A9X2L852_9PROT</name>
<evidence type="ECO:0000256" key="1">
    <source>
        <dbReference type="SAM" id="Phobius"/>
    </source>
</evidence>
<evidence type="ECO:0000313" key="2">
    <source>
        <dbReference type="EMBL" id="MCQ8183907.1"/>
    </source>
</evidence>
<keyword evidence="1" id="KW-0812">Transmembrane</keyword>
<dbReference type="RefSeq" id="WP_256617711.1">
    <property type="nucleotide sequence ID" value="NZ_JANIBC010000001.1"/>
</dbReference>
<comment type="caution">
    <text evidence="2">The sequence shown here is derived from an EMBL/GenBank/DDBJ whole genome shotgun (WGS) entry which is preliminary data.</text>
</comment>
<keyword evidence="3" id="KW-1185">Reference proteome</keyword>
<organism evidence="2 3">
    <name type="scientific">Parvularcula maris</name>
    <dbReference type="NCBI Taxonomy" id="2965077"/>
    <lineage>
        <taxon>Bacteria</taxon>
        <taxon>Pseudomonadati</taxon>
        <taxon>Pseudomonadota</taxon>
        <taxon>Alphaproteobacteria</taxon>
        <taxon>Parvularculales</taxon>
        <taxon>Parvularculaceae</taxon>
        <taxon>Parvularcula</taxon>
    </lineage>
</organism>
<evidence type="ECO:0008006" key="4">
    <source>
        <dbReference type="Google" id="ProtNLM"/>
    </source>
</evidence>